<comment type="caution">
    <text evidence="2">The sequence shown here is derived from an EMBL/GenBank/DDBJ whole genome shotgun (WGS) entry which is preliminary data.</text>
</comment>
<evidence type="ECO:0000313" key="3">
    <source>
        <dbReference type="Proteomes" id="UP000031820"/>
    </source>
</evidence>
<dbReference type="AlphaFoldDB" id="A0AAW3FTR8"/>
<name>A0AAW3FTR8_KLEPN</name>
<feature type="compositionally biased region" description="Polar residues" evidence="1">
    <location>
        <begin position="19"/>
        <end position="34"/>
    </location>
</feature>
<accession>A0AAW3FTR8</accession>
<dbReference type="Proteomes" id="UP000031820">
    <property type="component" value="Unassembled WGS sequence"/>
</dbReference>
<feature type="compositionally biased region" description="Basic and acidic residues" evidence="1">
    <location>
        <begin position="1"/>
        <end position="11"/>
    </location>
</feature>
<organism evidence="2 3">
    <name type="scientific">Klebsiella pneumoniae</name>
    <dbReference type="NCBI Taxonomy" id="573"/>
    <lineage>
        <taxon>Bacteria</taxon>
        <taxon>Pseudomonadati</taxon>
        <taxon>Pseudomonadota</taxon>
        <taxon>Gammaproteobacteria</taxon>
        <taxon>Enterobacterales</taxon>
        <taxon>Enterobacteriaceae</taxon>
        <taxon>Klebsiella/Raoultella group</taxon>
        <taxon>Klebsiella</taxon>
        <taxon>Klebsiella pneumoniae complex</taxon>
    </lineage>
</organism>
<feature type="region of interest" description="Disordered" evidence="1">
    <location>
        <begin position="1"/>
        <end position="34"/>
    </location>
</feature>
<gene>
    <name evidence="2" type="ORF">LS45_23005</name>
</gene>
<proteinExistence type="predicted"/>
<evidence type="ECO:0000313" key="2">
    <source>
        <dbReference type="EMBL" id="KII02196.1"/>
    </source>
</evidence>
<reference evidence="2 3" key="1">
    <citation type="submission" date="2014-10" db="EMBL/GenBank/DDBJ databases">
        <title>Plasmid movement, recombination, and chromosomal integration amongst multidrug resistant commensal Escherichia coli clones within a single commercial turkey flock.</title>
        <authorList>
            <person name="Lang K."/>
            <person name="Dorn K."/>
            <person name="Danzeisen J."/>
            <person name="Johnson T."/>
        </authorList>
    </citation>
    <scope>NUCLEOTIDE SEQUENCE [LARGE SCALE GENOMIC DNA]</scope>
    <source>
        <strain evidence="2 3">UMNturkey9</strain>
    </source>
</reference>
<evidence type="ECO:0000256" key="1">
    <source>
        <dbReference type="SAM" id="MobiDB-lite"/>
    </source>
</evidence>
<protein>
    <submittedName>
        <fullName evidence="2">Uncharacterized protein</fullName>
    </submittedName>
</protein>
<dbReference type="EMBL" id="JRRF01000021">
    <property type="protein sequence ID" value="KII02196.1"/>
    <property type="molecule type" value="Genomic_DNA"/>
</dbReference>
<sequence>MVLPELGEKKPAQRGGQKVGNTDSSTVRGAPNSPSYRFTRRALVFRYYLLNIAGGAETATPLPNVLVVLRGAGCLPVSMPQSAWPALHLQITVSDWSPHRTGGFTTRID</sequence>